<dbReference type="Pfam" id="PF05193">
    <property type="entry name" value="Peptidase_M16_C"/>
    <property type="match status" value="1"/>
</dbReference>
<dbReference type="InterPro" id="IPR011249">
    <property type="entry name" value="Metalloenz_LuxS/M16"/>
</dbReference>
<dbReference type="EMBL" id="LNYH01000149">
    <property type="protein sequence ID" value="KTD14471.1"/>
    <property type="molecule type" value="Genomic_DNA"/>
</dbReference>
<dbReference type="Pfam" id="PF00675">
    <property type="entry name" value="Peptidase_M16"/>
    <property type="match status" value="1"/>
</dbReference>
<dbReference type="OrthoDB" id="9811314at2"/>
<dbReference type="AlphaFoldDB" id="A0A0W0V2V7"/>
<dbReference type="GO" id="GO:0006508">
    <property type="term" value="P:proteolysis"/>
    <property type="evidence" value="ECO:0007669"/>
    <property type="project" value="UniProtKB-KW"/>
</dbReference>
<dbReference type="Proteomes" id="UP000054761">
    <property type="component" value="Unassembled WGS sequence"/>
</dbReference>
<dbReference type="STRING" id="454.Lisr_2699"/>
<proteinExistence type="predicted"/>
<evidence type="ECO:0000313" key="4">
    <source>
        <dbReference type="Proteomes" id="UP000054761"/>
    </source>
</evidence>
<dbReference type="InterPro" id="IPR011765">
    <property type="entry name" value="Pept_M16_N"/>
</dbReference>
<dbReference type="SUPFAM" id="SSF63411">
    <property type="entry name" value="LuxS/MPP-like metallohydrolase"/>
    <property type="match status" value="2"/>
</dbReference>
<dbReference type="PANTHER" id="PTHR11851:SF224">
    <property type="entry name" value="PROCESSING PROTEASE"/>
    <property type="match status" value="1"/>
</dbReference>
<evidence type="ECO:0000313" key="3">
    <source>
        <dbReference type="EMBL" id="KTD14471.1"/>
    </source>
</evidence>
<dbReference type="GO" id="GO:0046872">
    <property type="term" value="F:metal ion binding"/>
    <property type="evidence" value="ECO:0007669"/>
    <property type="project" value="InterPro"/>
</dbReference>
<comment type="caution">
    <text evidence="3">The sequence shown here is derived from an EMBL/GenBank/DDBJ whole genome shotgun (WGS) entry which is preliminary data.</text>
</comment>
<dbReference type="PANTHER" id="PTHR11851">
    <property type="entry name" value="METALLOPROTEASE"/>
    <property type="match status" value="1"/>
</dbReference>
<keyword evidence="3" id="KW-0378">Hydrolase</keyword>
<keyword evidence="4" id="KW-1185">Reference proteome</keyword>
<reference evidence="3 4" key="1">
    <citation type="submission" date="2015-11" db="EMBL/GenBank/DDBJ databases">
        <title>Genomic analysis of 38 Legionella species identifies large and diverse effector repertoires.</title>
        <authorList>
            <person name="Burstein D."/>
            <person name="Amaro F."/>
            <person name="Zusman T."/>
            <person name="Lifshitz Z."/>
            <person name="Cohen O."/>
            <person name="Gilbert J.A."/>
            <person name="Pupko T."/>
            <person name="Shuman H.A."/>
            <person name="Segal G."/>
        </authorList>
    </citation>
    <scope>NUCLEOTIDE SEQUENCE [LARGE SCALE GENOMIC DNA]</scope>
    <source>
        <strain evidence="3 4">Bercovier 4</strain>
    </source>
</reference>
<name>A0A0W0V2V7_9GAMM</name>
<dbReference type="RefSeq" id="WP_058502965.1">
    <property type="nucleotide sequence ID" value="NZ_CAAAJA010000009.1"/>
</dbReference>
<keyword evidence="3" id="KW-0645">Protease</keyword>
<accession>A0A0W0V2V7</accession>
<evidence type="ECO:0000259" key="1">
    <source>
        <dbReference type="Pfam" id="PF00675"/>
    </source>
</evidence>
<feature type="domain" description="Peptidase M16 C-terminal" evidence="2">
    <location>
        <begin position="191"/>
        <end position="366"/>
    </location>
</feature>
<organism evidence="3 4">
    <name type="scientific">Legionella israelensis</name>
    <dbReference type="NCBI Taxonomy" id="454"/>
    <lineage>
        <taxon>Bacteria</taxon>
        <taxon>Pseudomonadati</taxon>
        <taxon>Pseudomonadota</taxon>
        <taxon>Gammaproteobacteria</taxon>
        <taxon>Legionellales</taxon>
        <taxon>Legionellaceae</taxon>
        <taxon>Legionella</taxon>
    </lineage>
</organism>
<feature type="domain" description="Peptidase M16 N-terminal" evidence="1">
    <location>
        <begin position="38"/>
        <end position="184"/>
    </location>
</feature>
<dbReference type="InterPro" id="IPR007863">
    <property type="entry name" value="Peptidase_M16_C"/>
</dbReference>
<dbReference type="PATRIC" id="fig|454.4.peg.2963"/>
<evidence type="ECO:0000259" key="2">
    <source>
        <dbReference type="Pfam" id="PF05193"/>
    </source>
</evidence>
<sequence length="435" mass="48365">MNTFKNLTIFFFISFLGLAEAKSFHTERWLTPNGTRVVFYQTKEVPILDIQIAFAAGSAYDDKHFGLSTLTTNLLNQGNAGLNATEIAERLAETGAQYSADSSRDMVAVSLRTLTRQDALQKAVDTFIQIIGQPDFPEQAVEREKKQQITAIEQSMESPDRVATDAFFKLLYQQHPYAHPVLGTVNQVQALSRKEVMQFYKTYFVAANAVLVMVGDIDSSSAHQLAESISKNLPRGTFASTIPKAKAAAKKKELNIPYPSSQTILRMGQLGIDHHSPIYFPLMVGNYILGGGSLVSRLAIEVREKRGLTYGAYSQFIPMPGDGPFLISLSTKNEQAKEALNVTMNTVKNFLSKGPDEIELRAAKQYLTGSFPLSLASNKNIATMLLKIAFYHLPDDFLDTYIKNVEQVSLKDIEQAFKQEIHPDKFLFVTVGRQA</sequence>
<dbReference type="InterPro" id="IPR050361">
    <property type="entry name" value="MPP/UQCRC_Complex"/>
</dbReference>
<gene>
    <name evidence="3" type="ORF">Lisr_2699</name>
</gene>
<dbReference type="Gene3D" id="3.30.830.10">
    <property type="entry name" value="Metalloenzyme, LuxS/M16 peptidase-like"/>
    <property type="match status" value="2"/>
</dbReference>
<protein>
    <submittedName>
        <fullName evidence="3">Zinc protease (Peptidase, M16 family)</fullName>
    </submittedName>
</protein>
<dbReference type="GO" id="GO:0008233">
    <property type="term" value="F:peptidase activity"/>
    <property type="evidence" value="ECO:0007669"/>
    <property type="project" value="UniProtKB-KW"/>
</dbReference>